<dbReference type="SUPFAM" id="SSF54106">
    <property type="entry name" value="LysM domain"/>
    <property type="match status" value="1"/>
</dbReference>
<reference evidence="3" key="2">
    <citation type="submission" date="2021-01" db="EMBL/GenBank/DDBJ databases">
        <authorList>
            <person name="Mieszkin S."/>
            <person name="Pouder E."/>
            <person name="Alain K."/>
        </authorList>
    </citation>
    <scope>NUCLEOTIDE SEQUENCE</scope>
    <source>
        <strain evidence="3">HW T2.11</strain>
    </source>
</reference>
<dbReference type="InterPro" id="IPR018392">
    <property type="entry name" value="LysM"/>
</dbReference>
<dbReference type="PROSITE" id="PS51782">
    <property type="entry name" value="LYSM"/>
    <property type="match status" value="1"/>
</dbReference>
<protein>
    <submittedName>
        <fullName evidence="3">LysM peptidoglycan-binding domain-containing protein</fullName>
    </submittedName>
</protein>
<dbReference type="SMART" id="SM00257">
    <property type="entry name" value="LysM"/>
    <property type="match status" value="1"/>
</dbReference>
<keyword evidence="4" id="KW-1185">Reference proteome</keyword>
<proteinExistence type="predicted"/>
<comment type="caution">
    <text evidence="3">The sequence shown here is derived from an EMBL/GenBank/DDBJ whole genome shotgun (WGS) entry which is preliminary data.</text>
</comment>
<dbReference type="AlphaFoldDB" id="A0A963YS06"/>
<accession>A0A963YS06</accession>
<evidence type="ECO:0000313" key="4">
    <source>
        <dbReference type="Proteomes" id="UP000708298"/>
    </source>
</evidence>
<dbReference type="RefSeq" id="WP_227321572.1">
    <property type="nucleotide sequence ID" value="NZ_JAESVB010000004.1"/>
</dbReference>
<name>A0A963YS06_9PROT</name>
<dbReference type="CDD" id="cd00118">
    <property type="entry name" value="LysM"/>
    <property type="match status" value="1"/>
</dbReference>
<reference evidence="3" key="1">
    <citation type="journal article" date="2021" name="Microorganisms">
        <title>Acidisoma silvae sp. nov. and Acidisomacellulosilytica sp. nov., Two Acidophilic Bacteria Isolated from Decaying Wood, Hydrolyzing Cellulose and Producing Poly-3-hydroxybutyrate.</title>
        <authorList>
            <person name="Mieszkin S."/>
            <person name="Pouder E."/>
            <person name="Uroz S."/>
            <person name="Simon-Colin C."/>
            <person name="Alain K."/>
        </authorList>
    </citation>
    <scope>NUCLEOTIDE SEQUENCE</scope>
    <source>
        <strain evidence="3">HW T2.11</strain>
    </source>
</reference>
<dbReference type="Gene3D" id="3.10.350.10">
    <property type="entry name" value="LysM domain"/>
    <property type="match status" value="1"/>
</dbReference>
<dbReference type="InterPro" id="IPR036779">
    <property type="entry name" value="LysM_dom_sf"/>
</dbReference>
<dbReference type="Pfam" id="PF01476">
    <property type="entry name" value="LysM"/>
    <property type="match status" value="1"/>
</dbReference>
<feature type="region of interest" description="Disordered" evidence="1">
    <location>
        <begin position="89"/>
        <end position="127"/>
    </location>
</feature>
<feature type="domain" description="LysM" evidence="2">
    <location>
        <begin position="4"/>
        <end position="60"/>
    </location>
</feature>
<sequence length="372" mass="41011">MHDRLYVVRSGDTLSGIARRFYGRASLWPQIFVHNAIRRHGSHALLADPNTLRVGQHLRIPPRSEALSLQRHPAQRTFPRIVHTRRAAPHLPLPSPAAPQIPTQQRPARAAPSYSRPNTKPAAAAPGDIDLGRTHFNSYAYKYELELLPTIKAETADYEFETKFTGQIYIWIDKQITAGNIIKNGMEAQAKAHVDTVFGQMINSGKVAVDWEKRRVTYENLITMNAVGAPPSNVSVGVAVDSTNPNPALRAKFIFPELHGHLKPDILYFSRDYQVVVDIRRRIKPPHPPNTAPQRVTAPQQALVATAAGSDDPWWKRPSILYTGAAVLVLATVASNVFTCGLDAEVDPAAGAASLRLLQMARGLQMARAVAH</sequence>
<dbReference type="Proteomes" id="UP000708298">
    <property type="component" value="Unassembled WGS sequence"/>
</dbReference>
<dbReference type="EMBL" id="JAESVB010000004">
    <property type="protein sequence ID" value="MCB8875929.1"/>
    <property type="molecule type" value="Genomic_DNA"/>
</dbReference>
<evidence type="ECO:0000259" key="2">
    <source>
        <dbReference type="PROSITE" id="PS51782"/>
    </source>
</evidence>
<gene>
    <name evidence="3" type="ORF">ASILVAE211_12115</name>
</gene>
<evidence type="ECO:0000256" key="1">
    <source>
        <dbReference type="SAM" id="MobiDB-lite"/>
    </source>
</evidence>
<evidence type="ECO:0000313" key="3">
    <source>
        <dbReference type="EMBL" id="MCB8875929.1"/>
    </source>
</evidence>
<organism evidence="3 4">
    <name type="scientific">Acidisoma silvae</name>
    <dbReference type="NCBI Taxonomy" id="2802396"/>
    <lineage>
        <taxon>Bacteria</taxon>
        <taxon>Pseudomonadati</taxon>
        <taxon>Pseudomonadota</taxon>
        <taxon>Alphaproteobacteria</taxon>
        <taxon>Acetobacterales</taxon>
        <taxon>Acidocellaceae</taxon>
        <taxon>Acidisoma</taxon>
    </lineage>
</organism>